<evidence type="ECO:0000313" key="2">
    <source>
        <dbReference type="Proteomes" id="UP000775872"/>
    </source>
</evidence>
<protein>
    <submittedName>
        <fullName evidence="1">Uncharacterized protein</fullName>
    </submittedName>
</protein>
<sequence length="66" mass="6563">MTGLPVASKIDILGSVVSALVVGRGDVGEASREEVEDAPDVVVCASAELAAGPRNSSGQILGASHF</sequence>
<gene>
    <name evidence="1" type="ORF">CSOL1703_00001444</name>
</gene>
<keyword evidence="2" id="KW-1185">Reference proteome</keyword>
<accession>A0A9N9Z556</accession>
<name>A0A9N9Z556_9HYPO</name>
<reference evidence="1" key="1">
    <citation type="submission" date="2021-10" db="EMBL/GenBank/DDBJ databases">
        <authorList>
            <person name="Piombo E."/>
        </authorList>
    </citation>
    <scope>NUCLEOTIDE SEQUENCE</scope>
</reference>
<feature type="non-terminal residue" evidence="1">
    <location>
        <position position="66"/>
    </location>
</feature>
<dbReference type="EMBL" id="CABFOC020000035">
    <property type="protein sequence ID" value="CAH0049487.1"/>
    <property type="molecule type" value="Genomic_DNA"/>
</dbReference>
<comment type="caution">
    <text evidence="1">The sequence shown here is derived from an EMBL/GenBank/DDBJ whole genome shotgun (WGS) entry which is preliminary data.</text>
</comment>
<evidence type="ECO:0000313" key="1">
    <source>
        <dbReference type="EMBL" id="CAH0049487.1"/>
    </source>
</evidence>
<organism evidence="1 2">
    <name type="scientific">Clonostachys solani</name>
    <dbReference type="NCBI Taxonomy" id="160281"/>
    <lineage>
        <taxon>Eukaryota</taxon>
        <taxon>Fungi</taxon>
        <taxon>Dikarya</taxon>
        <taxon>Ascomycota</taxon>
        <taxon>Pezizomycotina</taxon>
        <taxon>Sordariomycetes</taxon>
        <taxon>Hypocreomycetidae</taxon>
        <taxon>Hypocreales</taxon>
        <taxon>Bionectriaceae</taxon>
        <taxon>Clonostachys</taxon>
    </lineage>
</organism>
<proteinExistence type="predicted"/>
<dbReference type="Proteomes" id="UP000775872">
    <property type="component" value="Unassembled WGS sequence"/>
</dbReference>
<dbReference type="AlphaFoldDB" id="A0A9N9Z556"/>